<organism evidence="2">
    <name type="scientific">Dichomitus squalens</name>
    <dbReference type="NCBI Taxonomy" id="114155"/>
    <lineage>
        <taxon>Eukaryota</taxon>
        <taxon>Fungi</taxon>
        <taxon>Dikarya</taxon>
        <taxon>Basidiomycota</taxon>
        <taxon>Agaricomycotina</taxon>
        <taxon>Agaricomycetes</taxon>
        <taxon>Polyporales</taxon>
        <taxon>Polyporaceae</taxon>
        <taxon>Dichomitus</taxon>
    </lineage>
</organism>
<sequence>MDYEITYDSQETTRLKSIIVSLLHLLRPYVPARTDDKRAPFPYMHGRRNPTEGAHYALDRFLDGLAAICADRPTCDVYAIAIAKEPHLETDTISLYFSSNHEVEQDLPDYVARNCGLIDNLRSISSALATTESDIEHYGNLKHNLQSLERELAVTIYKKCLPKVGARVQKHNRAYHLAAKLLKRHRRLVESAVDLDATGPPQEATALFYLVDDLVRFVTLTGHGTSRNDPTVKESSQDEGSSLSPTPGEDEATPMDLDVDEDPLSADSDKLYNLYQAGLAISSELKKDRLVKNFLEHEYVTVGGYRASALHILEKVCKLSLAIHNIVSYATHQALQGQPAGQTSQVKLRPIWISPPCSETLEVHITKQWLADLYKEFGFNLDSLHEDALGQWVSEISQTSSREPEYYSHTEYRVHCEVNLILHLYQAQTEHSQLDAIHPYVGCTKLSCHPCTLTFDVFSRKIDYLLRTKGSHEKLYGGWCPPDAPHDVLKEMATQLLHDCWAVCDTTRIPAQSDSTGESGGASDEEPMFRRFQGTYNRPYGGPREEIYEDLRSSAQEYSEDVGQPHHDFGVGDQE</sequence>
<feature type="region of interest" description="Disordered" evidence="1">
    <location>
        <begin position="225"/>
        <end position="262"/>
    </location>
</feature>
<feature type="compositionally biased region" description="Acidic residues" evidence="1">
    <location>
        <begin position="248"/>
        <end position="262"/>
    </location>
</feature>
<dbReference type="OrthoDB" id="4851849at2759"/>
<feature type="region of interest" description="Disordered" evidence="1">
    <location>
        <begin position="512"/>
        <end position="575"/>
    </location>
</feature>
<dbReference type="EMBL" id="ML143444">
    <property type="protein sequence ID" value="TBU26520.1"/>
    <property type="molecule type" value="Genomic_DNA"/>
</dbReference>
<feature type="compositionally biased region" description="Basic and acidic residues" evidence="1">
    <location>
        <begin position="543"/>
        <end position="552"/>
    </location>
</feature>
<protein>
    <submittedName>
        <fullName evidence="2">Uncharacterized protein</fullName>
    </submittedName>
</protein>
<gene>
    <name evidence="2" type="ORF">BD311DRAFT_866715</name>
</gene>
<evidence type="ECO:0000313" key="2">
    <source>
        <dbReference type="EMBL" id="TBU26520.1"/>
    </source>
</evidence>
<dbReference type="InterPro" id="IPR027796">
    <property type="entry name" value="OTT_1508_deam-like"/>
</dbReference>
<proteinExistence type="predicted"/>
<dbReference type="AlphaFoldDB" id="A0A4Q9MGF2"/>
<evidence type="ECO:0000256" key="1">
    <source>
        <dbReference type="SAM" id="MobiDB-lite"/>
    </source>
</evidence>
<feature type="compositionally biased region" description="Basic and acidic residues" evidence="1">
    <location>
        <begin position="563"/>
        <end position="575"/>
    </location>
</feature>
<dbReference type="Proteomes" id="UP000292957">
    <property type="component" value="Unassembled WGS sequence"/>
</dbReference>
<dbReference type="Pfam" id="PF14441">
    <property type="entry name" value="OTT_1508_deam"/>
    <property type="match status" value="1"/>
</dbReference>
<name>A0A4Q9MGF2_9APHY</name>
<accession>A0A4Q9MGF2</accession>
<reference evidence="2" key="1">
    <citation type="submission" date="2019-01" db="EMBL/GenBank/DDBJ databases">
        <title>Draft genome sequences of three monokaryotic isolates of the white-rot basidiomycete fungus Dichomitus squalens.</title>
        <authorList>
            <consortium name="DOE Joint Genome Institute"/>
            <person name="Lopez S.C."/>
            <person name="Andreopoulos B."/>
            <person name="Pangilinan J."/>
            <person name="Lipzen A."/>
            <person name="Riley R."/>
            <person name="Ahrendt S."/>
            <person name="Ng V."/>
            <person name="Barry K."/>
            <person name="Daum C."/>
            <person name="Grigoriev I.V."/>
            <person name="Hilden K.S."/>
            <person name="Makela M.R."/>
            <person name="de Vries R.P."/>
        </authorList>
    </citation>
    <scope>NUCLEOTIDE SEQUENCE [LARGE SCALE GENOMIC DNA]</scope>
    <source>
        <strain evidence="2">OM18370.1</strain>
    </source>
</reference>